<dbReference type="PANTHER" id="PTHR33731">
    <property type="entry name" value="PROTEIN, PUTATIVE-RELATED"/>
    <property type="match status" value="1"/>
</dbReference>
<keyword evidence="3" id="KW-1185">Reference proteome</keyword>
<dbReference type="OrthoDB" id="1734141at2759"/>
<evidence type="ECO:0000256" key="1">
    <source>
        <dbReference type="SAM" id="MobiDB-lite"/>
    </source>
</evidence>
<dbReference type="RefSeq" id="XP_021286175.1">
    <property type="nucleotide sequence ID" value="XM_021430500.1"/>
</dbReference>
<dbReference type="Pfam" id="PF10950">
    <property type="entry name" value="Organ_specific"/>
    <property type="match status" value="1"/>
</dbReference>
<gene>
    <name evidence="4" type="primary">LOC110417906</name>
</gene>
<evidence type="ECO:0000313" key="3">
    <source>
        <dbReference type="Proteomes" id="UP000504621"/>
    </source>
</evidence>
<proteinExistence type="predicted"/>
<protein>
    <submittedName>
        <fullName evidence="4">Organ-specific protein S2</fullName>
    </submittedName>
</protein>
<evidence type="ECO:0000256" key="2">
    <source>
        <dbReference type="SAM" id="SignalP"/>
    </source>
</evidence>
<dbReference type="GeneID" id="110417906"/>
<dbReference type="InterPro" id="IPR024489">
    <property type="entry name" value="Organ_specific_prot"/>
</dbReference>
<dbReference type="AlphaFoldDB" id="A0A6J1AH54"/>
<name>A0A6J1AH54_9ROSI</name>
<dbReference type="Proteomes" id="UP000504621">
    <property type="component" value="Unplaced"/>
</dbReference>
<feature type="chain" id="PRO_5026737004" evidence="2">
    <location>
        <begin position="23"/>
        <end position="106"/>
    </location>
</feature>
<evidence type="ECO:0000313" key="4">
    <source>
        <dbReference type="RefSeq" id="XP_021286175.1"/>
    </source>
</evidence>
<keyword evidence="2" id="KW-0732">Signal</keyword>
<feature type="region of interest" description="Disordered" evidence="1">
    <location>
        <begin position="78"/>
        <end position="106"/>
    </location>
</feature>
<organism evidence="3 4">
    <name type="scientific">Herrania umbratica</name>
    <dbReference type="NCBI Taxonomy" id="108875"/>
    <lineage>
        <taxon>Eukaryota</taxon>
        <taxon>Viridiplantae</taxon>
        <taxon>Streptophyta</taxon>
        <taxon>Embryophyta</taxon>
        <taxon>Tracheophyta</taxon>
        <taxon>Spermatophyta</taxon>
        <taxon>Magnoliopsida</taxon>
        <taxon>eudicotyledons</taxon>
        <taxon>Gunneridae</taxon>
        <taxon>Pentapetalae</taxon>
        <taxon>rosids</taxon>
        <taxon>malvids</taxon>
        <taxon>Malvales</taxon>
        <taxon>Malvaceae</taxon>
        <taxon>Byttnerioideae</taxon>
        <taxon>Herrania</taxon>
    </lineage>
</organism>
<dbReference type="PANTHER" id="PTHR33731:SF17">
    <property type="entry name" value="ORGAN-SPECIFIC PROTEIN P4-LIKE"/>
    <property type="match status" value="1"/>
</dbReference>
<reference evidence="4" key="1">
    <citation type="submission" date="2025-08" db="UniProtKB">
        <authorList>
            <consortium name="RefSeq"/>
        </authorList>
    </citation>
    <scope>IDENTIFICATION</scope>
    <source>
        <tissue evidence="4">Leaf</tissue>
    </source>
</reference>
<sequence>MKTFFAIFIFCFLLLSANPNHARKEPGDYWKSVMKDQPMPEAIKGLLHQDPASALGSEKNMKHFVTDFDTRHSAIIYHSGPQSKVEDNPQVKDLKDQKQQKSDKKN</sequence>
<feature type="signal peptide" evidence="2">
    <location>
        <begin position="1"/>
        <end position="22"/>
    </location>
</feature>
<feature type="compositionally biased region" description="Basic and acidic residues" evidence="1">
    <location>
        <begin position="84"/>
        <end position="106"/>
    </location>
</feature>
<accession>A0A6J1AH54</accession>